<reference evidence="3 4" key="1">
    <citation type="submission" date="2013-05" db="EMBL/GenBank/DDBJ databases">
        <title>Draft genome of the parasitic nematode Anyclostoma ceylanicum.</title>
        <authorList>
            <person name="Mitreva M."/>
        </authorList>
    </citation>
    <scope>NUCLEOTIDE SEQUENCE [LARGE SCALE GENOMIC DNA]</scope>
</reference>
<accession>A0A0D6LN36</accession>
<dbReference type="InterPro" id="IPR052501">
    <property type="entry name" value="Alpha-1-2_FucT"/>
</dbReference>
<organism evidence="3 4">
    <name type="scientific">Ancylostoma ceylanicum</name>
    <dbReference type="NCBI Taxonomy" id="53326"/>
    <lineage>
        <taxon>Eukaryota</taxon>
        <taxon>Metazoa</taxon>
        <taxon>Ecdysozoa</taxon>
        <taxon>Nematoda</taxon>
        <taxon>Chromadorea</taxon>
        <taxon>Rhabditida</taxon>
        <taxon>Rhabditina</taxon>
        <taxon>Rhabditomorpha</taxon>
        <taxon>Strongyloidea</taxon>
        <taxon>Ancylostomatidae</taxon>
        <taxon>Ancylostomatinae</taxon>
        <taxon>Ancylostoma</taxon>
    </lineage>
</organism>
<name>A0A0D6LN36_9BILA</name>
<dbReference type="AlphaFoldDB" id="A0A0D6LN36"/>
<gene>
    <name evidence="3" type="ORF">ANCCEY_09463</name>
</gene>
<dbReference type="Proteomes" id="UP000054495">
    <property type="component" value="Unassembled WGS sequence"/>
</dbReference>
<keyword evidence="1" id="KW-0328">Glycosyltransferase</keyword>
<evidence type="ECO:0000313" key="3">
    <source>
        <dbReference type="EMBL" id="EPB71446.1"/>
    </source>
</evidence>
<dbReference type="GO" id="GO:0016020">
    <property type="term" value="C:membrane"/>
    <property type="evidence" value="ECO:0007669"/>
    <property type="project" value="InterPro"/>
</dbReference>
<proteinExistence type="predicted"/>
<dbReference type="GO" id="GO:0005975">
    <property type="term" value="P:carbohydrate metabolic process"/>
    <property type="evidence" value="ECO:0007669"/>
    <property type="project" value="InterPro"/>
</dbReference>
<dbReference type="PANTHER" id="PTHR22898:SF3">
    <property type="entry name" value="ALPHA-1,2-FUCOSYLTRANSFERASE-RELATED"/>
    <property type="match status" value="1"/>
</dbReference>
<evidence type="ECO:0000256" key="2">
    <source>
        <dbReference type="ARBA" id="ARBA00022679"/>
    </source>
</evidence>
<protein>
    <submittedName>
        <fullName evidence="3">Uncharacterized protein</fullName>
    </submittedName>
</protein>
<dbReference type="InterPro" id="IPR002516">
    <property type="entry name" value="Glyco_trans_11"/>
</dbReference>
<evidence type="ECO:0000313" key="4">
    <source>
        <dbReference type="Proteomes" id="UP000054495"/>
    </source>
</evidence>
<keyword evidence="2" id="KW-0808">Transferase</keyword>
<dbReference type="PANTHER" id="PTHR22898">
    <property type="entry name" value="UNCHARACTERIZED GLYCOSOL TRANSFERASE-RELATED"/>
    <property type="match status" value="1"/>
</dbReference>
<sequence>MGPPTFTSMISQSSFCMTSSGGALNLSFAIRCRLVEQLSSRRRLSNYTDEYLLLWFRYGQNPRYFEEYLPEIRNILQFSEEMQRNGSEVIDLLMMTHSNLMCIHIRRTDFVAYKVATDMTTAVKAANDIAREKNISQFMIFGDDKKYMREMAKEIVKEGHWRGNASEVVLISEFDEAMDLYVASRMCKAFLITAVTSTFGWFFYASKTSQRPSWIVSFLLGVEKCLRENNIMPEFRMKEVMASIFGMSAQLVGLIP</sequence>
<dbReference type="EMBL" id="KE125109">
    <property type="protein sequence ID" value="EPB71446.1"/>
    <property type="molecule type" value="Genomic_DNA"/>
</dbReference>
<evidence type="ECO:0000256" key="1">
    <source>
        <dbReference type="ARBA" id="ARBA00022676"/>
    </source>
</evidence>
<dbReference type="GO" id="GO:0008107">
    <property type="term" value="F:galactoside 2-alpha-L-fucosyltransferase activity"/>
    <property type="evidence" value="ECO:0007669"/>
    <property type="project" value="InterPro"/>
</dbReference>
<keyword evidence="4" id="KW-1185">Reference proteome</keyword>
<dbReference type="Pfam" id="PF01531">
    <property type="entry name" value="Glyco_transf_11"/>
    <property type="match status" value="1"/>
</dbReference>